<keyword evidence="3 5" id="KW-1133">Transmembrane helix</keyword>
<keyword evidence="2 5" id="KW-0812">Transmembrane</keyword>
<feature type="transmembrane region" description="Helical" evidence="5">
    <location>
        <begin position="234"/>
        <end position="252"/>
    </location>
</feature>
<dbReference type="Proteomes" id="UP001597097">
    <property type="component" value="Unassembled WGS sequence"/>
</dbReference>
<name>A0ABW4GGE1_9ACTN</name>
<keyword evidence="7" id="KW-1185">Reference proteome</keyword>
<feature type="transmembrane region" description="Helical" evidence="5">
    <location>
        <begin position="258"/>
        <end position="280"/>
    </location>
</feature>
<gene>
    <name evidence="6" type="ORF">ACFSJ0_32615</name>
</gene>
<proteinExistence type="predicted"/>
<comment type="caution">
    <text evidence="6">The sequence shown here is derived from an EMBL/GenBank/DDBJ whole genome shotgun (WGS) entry which is preliminary data.</text>
</comment>
<dbReference type="Pfam" id="PF01758">
    <property type="entry name" value="SBF"/>
    <property type="match status" value="1"/>
</dbReference>
<feature type="transmembrane region" description="Helical" evidence="5">
    <location>
        <begin position="136"/>
        <end position="157"/>
    </location>
</feature>
<evidence type="ECO:0000256" key="1">
    <source>
        <dbReference type="ARBA" id="ARBA00004141"/>
    </source>
</evidence>
<sequence>MNALQLLFNAITVIFIAATMFAAGLGTTLPALRAVFTDLPLLLLTVLANLVVVPLLGWGIAALFGLPAAGFIALVLVASSPGGPFGAKLSMVQKGDVAAGTAMQVLLAAVASLTFGPMSSGILITAEVGAGISLDVAALVQTMAILQLAPFAIGLMVRHYARHSALSWHPAAATVSNVTFMMVLTGMLLGSWRDVVTLLGSRTLLAGFVLSVVAFAVGTLLATGSRTRRTTMGGIAAVRNVGPPLAAIGIAFGAEQAVLGALAAVLVSGLAAALPIAAVLGHNRHDSTA</sequence>
<dbReference type="PANTHER" id="PTHR10361">
    <property type="entry name" value="SODIUM-BILE ACID COTRANSPORTER"/>
    <property type="match status" value="1"/>
</dbReference>
<organism evidence="6 7">
    <name type="scientific">Nonomuraea guangzhouensis</name>
    <dbReference type="NCBI Taxonomy" id="1291555"/>
    <lineage>
        <taxon>Bacteria</taxon>
        <taxon>Bacillati</taxon>
        <taxon>Actinomycetota</taxon>
        <taxon>Actinomycetes</taxon>
        <taxon>Streptosporangiales</taxon>
        <taxon>Streptosporangiaceae</taxon>
        <taxon>Nonomuraea</taxon>
    </lineage>
</organism>
<protein>
    <submittedName>
        <fullName evidence="6">Bile acid:sodium symporter</fullName>
    </submittedName>
</protein>
<dbReference type="PANTHER" id="PTHR10361:SF28">
    <property type="entry name" value="P3 PROTEIN-RELATED"/>
    <property type="match status" value="1"/>
</dbReference>
<feature type="transmembrane region" description="Helical" evidence="5">
    <location>
        <begin position="169"/>
        <end position="192"/>
    </location>
</feature>
<keyword evidence="4 5" id="KW-0472">Membrane</keyword>
<comment type="subcellular location">
    <subcellularLocation>
        <location evidence="1">Membrane</location>
        <topology evidence="1">Multi-pass membrane protein</topology>
    </subcellularLocation>
</comment>
<accession>A0ABW4GGE1</accession>
<feature type="transmembrane region" description="Helical" evidence="5">
    <location>
        <begin position="97"/>
        <end position="116"/>
    </location>
</feature>
<feature type="transmembrane region" description="Helical" evidence="5">
    <location>
        <begin position="41"/>
        <end position="60"/>
    </location>
</feature>
<dbReference type="InterPro" id="IPR004710">
    <property type="entry name" value="Bilac:Na_transpt"/>
</dbReference>
<feature type="transmembrane region" description="Helical" evidence="5">
    <location>
        <begin position="6"/>
        <end position="29"/>
    </location>
</feature>
<dbReference type="EMBL" id="JBHUCM010000030">
    <property type="protein sequence ID" value="MFD1541832.1"/>
    <property type="molecule type" value="Genomic_DNA"/>
</dbReference>
<evidence type="ECO:0000256" key="3">
    <source>
        <dbReference type="ARBA" id="ARBA00022989"/>
    </source>
</evidence>
<feature type="transmembrane region" description="Helical" evidence="5">
    <location>
        <begin position="204"/>
        <end position="222"/>
    </location>
</feature>
<reference evidence="7" key="1">
    <citation type="journal article" date="2019" name="Int. J. Syst. Evol. Microbiol.">
        <title>The Global Catalogue of Microorganisms (GCM) 10K type strain sequencing project: providing services to taxonomists for standard genome sequencing and annotation.</title>
        <authorList>
            <consortium name="The Broad Institute Genomics Platform"/>
            <consortium name="The Broad Institute Genome Sequencing Center for Infectious Disease"/>
            <person name="Wu L."/>
            <person name="Ma J."/>
        </authorList>
    </citation>
    <scope>NUCLEOTIDE SEQUENCE [LARGE SCALE GENOMIC DNA]</scope>
    <source>
        <strain evidence="7">CGMCC 1.15399</strain>
    </source>
</reference>
<dbReference type="InterPro" id="IPR002657">
    <property type="entry name" value="BilAc:Na_symport/Acr3"/>
</dbReference>
<evidence type="ECO:0000256" key="4">
    <source>
        <dbReference type="ARBA" id="ARBA00023136"/>
    </source>
</evidence>
<evidence type="ECO:0000256" key="5">
    <source>
        <dbReference type="SAM" id="Phobius"/>
    </source>
</evidence>
<evidence type="ECO:0000313" key="7">
    <source>
        <dbReference type="Proteomes" id="UP001597097"/>
    </source>
</evidence>
<evidence type="ECO:0000256" key="2">
    <source>
        <dbReference type="ARBA" id="ARBA00022692"/>
    </source>
</evidence>
<feature type="transmembrane region" description="Helical" evidence="5">
    <location>
        <begin position="66"/>
        <end position="85"/>
    </location>
</feature>
<dbReference type="RefSeq" id="WP_219537265.1">
    <property type="nucleotide sequence ID" value="NZ_JAHKRM010000036.1"/>
</dbReference>
<evidence type="ECO:0000313" key="6">
    <source>
        <dbReference type="EMBL" id="MFD1541832.1"/>
    </source>
</evidence>